<dbReference type="InterPro" id="IPR050557">
    <property type="entry name" value="RTX_toxin/Mannuronan_C5-epim"/>
</dbReference>
<keyword evidence="4" id="KW-1185">Reference proteome</keyword>
<name>A0ABV9KE74_9RHOB</name>
<comment type="subcellular location">
    <subcellularLocation>
        <location evidence="1">Secreted</location>
    </subcellularLocation>
</comment>
<gene>
    <name evidence="3" type="ORF">ACFO5X_07485</name>
</gene>
<evidence type="ECO:0000313" key="3">
    <source>
        <dbReference type="EMBL" id="MFC4668389.1"/>
    </source>
</evidence>
<dbReference type="Proteomes" id="UP001595973">
    <property type="component" value="Unassembled WGS sequence"/>
</dbReference>
<accession>A0ABV9KE74</accession>
<evidence type="ECO:0000256" key="2">
    <source>
        <dbReference type="ARBA" id="ARBA00022525"/>
    </source>
</evidence>
<dbReference type="InterPro" id="IPR011049">
    <property type="entry name" value="Serralysin-like_metalloprot_C"/>
</dbReference>
<dbReference type="PANTHER" id="PTHR38340:SF1">
    <property type="entry name" value="S-LAYER PROTEIN"/>
    <property type="match status" value="1"/>
</dbReference>
<organism evidence="3 4">
    <name type="scientific">Seohaeicola nanhaiensis</name>
    <dbReference type="NCBI Taxonomy" id="1387282"/>
    <lineage>
        <taxon>Bacteria</taxon>
        <taxon>Pseudomonadati</taxon>
        <taxon>Pseudomonadota</taxon>
        <taxon>Alphaproteobacteria</taxon>
        <taxon>Rhodobacterales</taxon>
        <taxon>Roseobacteraceae</taxon>
        <taxon>Seohaeicola</taxon>
    </lineage>
</organism>
<dbReference type="SUPFAM" id="SSF51120">
    <property type="entry name" value="beta-Roll"/>
    <property type="match status" value="1"/>
</dbReference>
<dbReference type="Pfam" id="PF00353">
    <property type="entry name" value="HemolysinCabind"/>
    <property type="match status" value="2"/>
</dbReference>
<evidence type="ECO:0000256" key="1">
    <source>
        <dbReference type="ARBA" id="ARBA00004613"/>
    </source>
</evidence>
<dbReference type="InterPro" id="IPR001343">
    <property type="entry name" value="Hemolysn_Ca-bd"/>
</dbReference>
<keyword evidence="2" id="KW-0964">Secreted</keyword>
<dbReference type="Gene3D" id="2.150.10.10">
    <property type="entry name" value="Serralysin-like metalloprotease, C-terminal"/>
    <property type="match status" value="1"/>
</dbReference>
<comment type="caution">
    <text evidence="3">The sequence shown here is derived from an EMBL/GenBank/DDBJ whole genome shotgun (WGS) entry which is preliminary data.</text>
</comment>
<protein>
    <submittedName>
        <fullName evidence="3">Calcium-binding protein</fullName>
    </submittedName>
</protein>
<reference evidence="4" key="1">
    <citation type="journal article" date="2019" name="Int. J. Syst. Evol. Microbiol.">
        <title>The Global Catalogue of Microorganisms (GCM) 10K type strain sequencing project: providing services to taxonomists for standard genome sequencing and annotation.</title>
        <authorList>
            <consortium name="The Broad Institute Genomics Platform"/>
            <consortium name="The Broad Institute Genome Sequencing Center for Infectious Disease"/>
            <person name="Wu L."/>
            <person name="Ma J."/>
        </authorList>
    </citation>
    <scope>NUCLEOTIDE SEQUENCE [LARGE SCALE GENOMIC DNA]</scope>
    <source>
        <strain evidence="4">CGMCC 4.7283</strain>
    </source>
</reference>
<dbReference type="PANTHER" id="PTHR38340">
    <property type="entry name" value="S-LAYER PROTEIN"/>
    <property type="match status" value="1"/>
</dbReference>
<dbReference type="InterPro" id="IPR018511">
    <property type="entry name" value="Hemolysin-typ_Ca-bd_CS"/>
</dbReference>
<sequence length="493" mass="50942">MQISWKKSDSEMNIEVIAEDVAGPVWADAGDVIRVLEGATVDGTGTQGIGPRTGSDIGFRVAVHGTVIGDYYGVDLQSDPASEARNSLFISSTGRVTGIAPVYAGNVSGNIVVNWGLIDGRFGIVGDGPATMIANHGVIRSEMAAIELTGDASIIRNHGLVEAGIYLGDSVGSRIFNTGTFESQLGGITVSNCTDFRLKNQGQLIDHSDEGYALELVMLQGFRFGNSGTLSGNTGIQILHSDGIVRNYGTISGSDLGIHVGGFENDVVVRNEGIISGGVAAVFAYDVTLRLNNSGTIEGHIIIHEASYDSRILNSGHITGDVEFGYGNDRYFALGSAEVGGKIVGGYGNDVITGGMAGDRLFGDMGDDELNGRLGADVLTGGSGDDVLKGGNGWDVLDGGDDNDVIEGGAGNDMLTGGAGLDVFVFGAESGKDRVTDFEQGIDLLRIAGHTGGFGTLAISVQNAHLTVAHDGGTIVLEGLAATILSASDFEFL</sequence>
<proteinExistence type="predicted"/>
<dbReference type="PROSITE" id="PS00330">
    <property type="entry name" value="HEMOLYSIN_CALCIUM"/>
    <property type="match status" value="2"/>
</dbReference>
<evidence type="ECO:0000313" key="4">
    <source>
        <dbReference type="Proteomes" id="UP001595973"/>
    </source>
</evidence>
<dbReference type="RefSeq" id="WP_380716668.1">
    <property type="nucleotide sequence ID" value="NZ_JBHSGI010000005.1"/>
</dbReference>
<dbReference type="PRINTS" id="PR00313">
    <property type="entry name" value="CABNDNGRPT"/>
</dbReference>
<dbReference type="EMBL" id="JBHSGI010000005">
    <property type="protein sequence ID" value="MFC4668389.1"/>
    <property type="molecule type" value="Genomic_DNA"/>
</dbReference>